<proteinExistence type="predicted"/>
<evidence type="ECO:0000313" key="6">
    <source>
        <dbReference type="EMBL" id="OQR83006.1"/>
    </source>
</evidence>
<evidence type="ECO:0000256" key="1">
    <source>
        <dbReference type="ARBA" id="ARBA00022801"/>
    </source>
</evidence>
<reference evidence="6 7" key="1">
    <citation type="journal article" date="2014" name="Genome Biol. Evol.">
        <title>The secreted proteins of Achlya hypogyna and Thraustotheca clavata identify the ancestral oomycete secretome and reveal gene acquisitions by horizontal gene transfer.</title>
        <authorList>
            <person name="Misner I."/>
            <person name="Blouin N."/>
            <person name="Leonard G."/>
            <person name="Richards T.A."/>
            <person name="Lane C.E."/>
        </authorList>
    </citation>
    <scope>NUCLEOTIDE SEQUENCE [LARGE SCALE GENOMIC DNA]</scope>
    <source>
        <strain evidence="6 7">ATCC 48635</strain>
    </source>
</reference>
<keyword evidence="5" id="KW-0732">Signal</keyword>
<evidence type="ECO:0000256" key="3">
    <source>
        <dbReference type="SAM" id="MobiDB-lite"/>
    </source>
</evidence>
<dbReference type="EMBL" id="JNBR01002405">
    <property type="protein sequence ID" value="OQR83006.1"/>
    <property type="molecule type" value="Genomic_DNA"/>
</dbReference>
<keyword evidence="2" id="KW-0443">Lipid metabolism</keyword>
<accession>A0A1V9YBC8</accession>
<feature type="region of interest" description="Disordered" evidence="3">
    <location>
        <begin position="1228"/>
        <end position="1248"/>
    </location>
</feature>
<protein>
    <submittedName>
        <fullName evidence="6">Inositol-3,4-bisphosphate 4-phosphatase</fullName>
    </submittedName>
</protein>
<dbReference type="OrthoDB" id="159395at2759"/>
<feature type="transmembrane region" description="Helical" evidence="4">
    <location>
        <begin position="633"/>
        <end position="658"/>
    </location>
</feature>
<sequence>MRTSLALLVLGWLHLGSGQVANDSAPSTIVAPTTTALPLVTVNPNVLLENYSLADSISADSPVCRYYDRPCVQLPAQTDLALPPSTRYTNFAPKVASGTFSSCKDPYSACVPTNLYAPNATVLANGSIHVTFAFIRSDVLQADVASALYFSLYLNNASFVESPIITIDGVPAPSACIFFFFNCSGNTTVITLPSTLTSSAATTVSYVSMLLRPYTDTALVSVQRSNKNDVKHPALVASMVLPKLPPTPIAQPTIASEESPAQLIMSFEVPPAAIAYKQTVLCINLRSSACQSTTPNVTYFNASASSLGIVNDGGWINQPVEIEIFNATELCVHLRWNDTNRVPFPRIGLVVNNTILRRDSVFMNLSTLTEMTFASNGSLLANSCVVAAPYAMPRTLNEQVPNNLWTVIATVVYVFALLAALVLVRMNGLGVTSTTVYTDIASISVLFILLFSVAIQFYWLSILSRMTTGSKMQEVAFVVAVLDEIRSAAVWSLLVSIAIHWLSAYHPKCRQVHMKSRIWGLWMLLMGGYVVLLIWHLTQNFPFLRCTYIDYLLNRNPSADLWISLLEPIEWWHSGEVACRSFAANFERTFLLLHAFHVVVLAVVFVLGLLLIRQGLGMTVDSMESSRVYNGALLYLVITVLSFVVFLGIQHGLNFYLYLHHDKINILVWLFLGEFCPTLIPCMGFLILQWNSKLFALGGQSSSLTTLTAPRQVAETADVEDLDWKSTIACGEFDDAVMDEETQQFEYLRMQRTNLSALHSSMSLAHQQSKSRLSSIDSNDTMVALCLQLYFPEATTSSTHTFVEVYQSTDGGLLDELNEDAPVRRSSLRAPGLFESLLDNAATRRRSAMPTSTQFNWIRRGFTETAGSNQYQFGFCTGFSSVLYVPIEKPSTLRFLVYEMDLDTPRVLAEYVCPMDHLLQSTNAIATLSPTERSQETLVLRPSSILQEEPDAVLSLSRRFSFFGGQRRTTKSRATSASGVSNILTVVNHPVLPVLKLKPTLVSGGDDQHHLVGTSAFGLHSSSSFCTAKHFQFGDDGGDDAAYDSVHVVEELLESVLPNEVARQYLEQTLLSRTAALHDAQADLKRFELLRAEKPNYSNIIDQIQGEADLQLIQQWLEQRATKRSEYCAFLGECIGLCHERSQNSIYFKKSVEKKESRLRFLPTNLHVQEFWVGPMQPLQSELGRRTSPEVQLFETVTVGAFAAHNCKFRQTIPTLQAQLEALATAAESGETEGSVPPPLVKQSSATRLQGDWREEQARLRDEVQWSLAVREDECHAQALAALVTSFCRHLEKAMMPSASLFPYLDQLYAVGYLFQVESLLSDHGKEKAMLQDFSAATAWLANVRFELDLCTKHPKQQKATSLHLHLADAAVPGVLSVRLSQSPQHSGFTVVVGIYCDASQVELQQRLAVGHRSIAVTPVFFTQGTETLANKSTLQKETVQDLINTTNIEVLRTYVERYVAFVPHKKEQVAFDLEHLAVLVQQAKAEYVKKKHPEILQVAARLTRCMDGGRVVSCKSAKDRTAMSVTLEQGWILQHFYHLDAMATRRAVATMRSYGVRMDCVEKNIGKRQYAFNSLQRSMLPEAYRCPEGTFGKGNAS</sequence>
<feature type="signal peptide" evidence="5">
    <location>
        <begin position="1"/>
        <end position="18"/>
    </location>
</feature>
<organism evidence="6 7">
    <name type="scientific">Achlya hypogyna</name>
    <name type="common">Oomycete</name>
    <name type="synonym">Protoachlya hypogyna</name>
    <dbReference type="NCBI Taxonomy" id="1202772"/>
    <lineage>
        <taxon>Eukaryota</taxon>
        <taxon>Sar</taxon>
        <taxon>Stramenopiles</taxon>
        <taxon>Oomycota</taxon>
        <taxon>Saprolegniomycetes</taxon>
        <taxon>Saprolegniales</taxon>
        <taxon>Achlyaceae</taxon>
        <taxon>Achlya</taxon>
    </lineage>
</organism>
<dbReference type="PANTHER" id="PTHR12187:SF11">
    <property type="entry name" value="PHOSPHATIDYLINOSITOL-3,4-BISPHOSPHATE 4-PHOSPHATASE"/>
    <property type="match status" value="1"/>
</dbReference>
<evidence type="ECO:0000256" key="5">
    <source>
        <dbReference type="SAM" id="SignalP"/>
    </source>
</evidence>
<dbReference type="GO" id="GO:0005737">
    <property type="term" value="C:cytoplasm"/>
    <property type="evidence" value="ECO:0007669"/>
    <property type="project" value="TreeGrafter"/>
</dbReference>
<feature type="chain" id="PRO_5012619122" evidence="5">
    <location>
        <begin position="19"/>
        <end position="1598"/>
    </location>
</feature>
<dbReference type="STRING" id="1202772.A0A1V9YBC8"/>
<evidence type="ECO:0000313" key="7">
    <source>
        <dbReference type="Proteomes" id="UP000243579"/>
    </source>
</evidence>
<evidence type="ECO:0000256" key="4">
    <source>
        <dbReference type="SAM" id="Phobius"/>
    </source>
</evidence>
<comment type="caution">
    <text evidence="6">The sequence shown here is derived from an EMBL/GenBank/DDBJ whole genome shotgun (WGS) entry which is preliminary data.</text>
</comment>
<feature type="transmembrane region" description="Helical" evidence="4">
    <location>
        <begin position="404"/>
        <end position="424"/>
    </location>
</feature>
<feature type="transmembrane region" description="Helical" evidence="4">
    <location>
        <begin position="664"/>
        <end position="688"/>
    </location>
</feature>
<dbReference type="Proteomes" id="UP000243579">
    <property type="component" value="Unassembled WGS sequence"/>
</dbReference>
<feature type="transmembrane region" description="Helical" evidence="4">
    <location>
        <begin position="590"/>
        <end position="612"/>
    </location>
</feature>
<dbReference type="PANTHER" id="PTHR12187">
    <property type="entry name" value="AGAP000124-PA"/>
    <property type="match status" value="1"/>
</dbReference>
<dbReference type="InterPro" id="IPR039034">
    <property type="entry name" value="INPP4"/>
</dbReference>
<feature type="transmembrane region" description="Helical" evidence="4">
    <location>
        <begin position="436"/>
        <end position="459"/>
    </location>
</feature>
<keyword evidence="4" id="KW-1133">Transmembrane helix</keyword>
<keyword evidence="7" id="KW-1185">Reference proteome</keyword>
<dbReference type="GO" id="GO:0016316">
    <property type="term" value="F:phosphatidylinositol-3,4-bisphosphate 4-phosphatase activity"/>
    <property type="evidence" value="ECO:0007669"/>
    <property type="project" value="InterPro"/>
</dbReference>
<name>A0A1V9YBC8_ACHHY</name>
<feature type="transmembrane region" description="Helical" evidence="4">
    <location>
        <begin position="518"/>
        <end position="538"/>
    </location>
</feature>
<evidence type="ECO:0000256" key="2">
    <source>
        <dbReference type="ARBA" id="ARBA00023098"/>
    </source>
</evidence>
<keyword evidence="4" id="KW-0472">Membrane</keyword>
<gene>
    <name evidence="6" type="ORF">ACHHYP_15217</name>
</gene>
<keyword evidence="4" id="KW-0812">Transmembrane</keyword>
<keyword evidence="1" id="KW-0378">Hydrolase</keyword>